<dbReference type="HOGENOM" id="CLU_1894885_0_0_12"/>
<reference evidence="1 2" key="2">
    <citation type="journal article" date="2010" name="J. Bacteriol.">
        <title>Genome sequence of the polysaccharide-degrading, thermophilic anaerobe Spirochaeta thermophila DSM 6192.</title>
        <authorList>
            <person name="Angelov A."/>
            <person name="Liebl S."/>
            <person name="Ballschmiter M."/>
            <person name="Bomeke M."/>
            <person name="Lehmann R."/>
            <person name="Liesegang H."/>
            <person name="Daniel R."/>
            <person name="Liebl W."/>
        </authorList>
    </citation>
    <scope>NUCLEOTIDE SEQUENCE [LARGE SCALE GENOMIC DNA]</scope>
    <source>
        <strain evidence="2">ATCC 49972 / DSM 6192 / RI 19.B1</strain>
    </source>
</reference>
<reference key="1">
    <citation type="submission" date="2009-08" db="EMBL/GenBank/DDBJ databases">
        <title>The genome sequence of Spirochaeta thermophila DSM6192.</title>
        <authorList>
            <person name="Angelov A."/>
            <person name="Mientus M."/>
            <person name="Wittenberg S."/>
            <person name="Lehmann R."/>
            <person name="Liesegang H."/>
            <person name="Daniel R."/>
            <person name="Liebl W."/>
        </authorList>
    </citation>
    <scope>NUCLEOTIDE SEQUENCE</scope>
    <source>
        <strain>DSM 6192</strain>
    </source>
</reference>
<dbReference type="PaxDb" id="665571-STHERM_c09710"/>
<gene>
    <name evidence="1" type="ordered locus">STHERM_c09710</name>
</gene>
<sequence length="134" mass="13637">MGIYSCIVRRVRIVLLLMLIAGSVAGLEGTTGSPFTDKGRHFCMGAGLTLLGGGMGALWDGTGLPLGAGMGIGAAIGKEVWDGLSGGDVEWRDVVATWMGVAWAACAWGMAEGDARPDGLALMGGVLVLTAALW</sequence>
<name>E0RSD0_WINT6</name>
<accession>E0RSD0</accession>
<dbReference type="EMBL" id="CP001698">
    <property type="protein sequence ID" value="ADN01917.1"/>
    <property type="molecule type" value="Genomic_DNA"/>
</dbReference>
<organism evidence="1 2">
    <name type="scientific">Winmispira thermophila (strain ATCC 49972 / DSM 6192 / RI 19.B1)</name>
    <name type="common">Spirochaeta thermophila</name>
    <dbReference type="NCBI Taxonomy" id="665571"/>
    <lineage>
        <taxon>Bacteria</taxon>
        <taxon>Pseudomonadati</taxon>
        <taxon>Spirochaetota</taxon>
        <taxon>Spirochaetia</taxon>
        <taxon>Winmispirales</taxon>
        <taxon>Winmispiraceae</taxon>
        <taxon>Winmispira</taxon>
    </lineage>
</organism>
<dbReference type="AlphaFoldDB" id="E0RSD0"/>
<proteinExistence type="predicted"/>
<dbReference type="KEGG" id="sta:STHERM_c09710"/>
<evidence type="ECO:0000313" key="1">
    <source>
        <dbReference type="EMBL" id="ADN01917.1"/>
    </source>
</evidence>
<evidence type="ECO:0000313" key="2">
    <source>
        <dbReference type="Proteomes" id="UP000001296"/>
    </source>
</evidence>
<protein>
    <submittedName>
        <fullName evidence="1">Uncharacterized protein</fullName>
    </submittedName>
</protein>
<dbReference type="Proteomes" id="UP000001296">
    <property type="component" value="Chromosome"/>
</dbReference>